<keyword evidence="3" id="KW-1185">Reference proteome</keyword>
<evidence type="ECO:0008006" key="4">
    <source>
        <dbReference type="Google" id="ProtNLM"/>
    </source>
</evidence>
<organism evidence="2 3">
    <name type="scientific">Peredibacter starrii</name>
    <dbReference type="NCBI Taxonomy" id="28202"/>
    <lineage>
        <taxon>Bacteria</taxon>
        <taxon>Pseudomonadati</taxon>
        <taxon>Bdellovibrionota</taxon>
        <taxon>Bacteriovoracia</taxon>
        <taxon>Bacteriovoracales</taxon>
        <taxon>Bacteriovoracaceae</taxon>
        <taxon>Peredibacter</taxon>
    </lineage>
</organism>
<sequence length="240" mass="27684">MWLKFFLILVVSHSAFASQEFWGKKVHVGEGYARTFASLDKDGGLKEMGIIISHRALEGLGHHDKSYELPLPSKISIPPYKLVTLDWNPHGHEPENVYTLPHFDMHFYFITKAQRDQISCTGTDAAVCTKEIPEKYLVSNYAPTPAGVPKMGWHWVDLLSGEFNGEKFTKTYIYGYYDSEPIFLEPMVTWEYLASKVNASQSLRLPKSFPQSGHYPKKFKISYDDHKKLHKIVLKHFKHY</sequence>
<proteinExistence type="predicted"/>
<dbReference type="AlphaFoldDB" id="A0AAX4HN02"/>
<feature type="chain" id="PRO_5043993821" description="DUF5602 domain-containing protein" evidence="1">
    <location>
        <begin position="18"/>
        <end position="240"/>
    </location>
</feature>
<dbReference type="RefSeq" id="WP_321393554.1">
    <property type="nucleotide sequence ID" value="NZ_CP139487.1"/>
</dbReference>
<accession>A0AAX4HN02</accession>
<dbReference type="KEGG" id="psti:SOO65_17815"/>
<evidence type="ECO:0000256" key="1">
    <source>
        <dbReference type="SAM" id="SignalP"/>
    </source>
</evidence>
<name>A0AAX4HN02_9BACT</name>
<gene>
    <name evidence="2" type="ORF">SOO65_17815</name>
</gene>
<dbReference type="EMBL" id="CP139487">
    <property type="protein sequence ID" value="WPU64553.1"/>
    <property type="molecule type" value="Genomic_DNA"/>
</dbReference>
<reference evidence="2 3" key="1">
    <citation type="submission" date="2023-11" db="EMBL/GenBank/DDBJ databases">
        <title>Peredibacter starrii A3.12.</title>
        <authorList>
            <person name="Mitchell R.J."/>
        </authorList>
    </citation>
    <scope>NUCLEOTIDE SEQUENCE [LARGE SCALE GENOMIC DNA]</scope>
    <source>
        <strain evidence="2 3">A3.12</strain>
    </source>
</reference>
<dbReference type="InterPro" id="IPR033786">
    <property type="entry name" value="TTHB210-like"/>
</dbReference>
<dbReference type="Proteomes" id="UP001324634">
    <property type="component" value="Chromosome"/>
</dbReference>
<keyword evidence="1" id="KW-0732">Signal</keyword>
<dbReference type="CDD" id="cd11669">
    <property type="entry name" value="TTHB210-like"/>
    <property type="match status" value="1"/>
</dbReference>
<feature type="signal peptide" evidence="1">
    <location>
        <begin position="1"/>
        <end position="17"/>
    </location>
</feature>
<evidence type="ECO:0000313" key="3">
    <source>
        <dbReference type="Proteomes" id="UP001324634"/>
    </source>
</evidence>
<protein>
    <recommendedName>
        <fullName evidence="4">DUF5602 domain-containing protein</fullName>
    </recommendedName>
</protein>
<evidence type="ECO:0000313" key="2">
    <source>
        <dbReference type="EMBL" id="WPU64553.1"/>
    </source>
</evidence>